<comment type="caution">
    <text evidence="6">The sequence shown here is derived from an EMBL/GenBank/DDBJ whole genome shotgun (WGS) entry which is preliminary data.</text>
</comment>
<evidence type="ECO:0000256" key="2">
    <source>
        <dbReference type="ARBA" id="ARBA00005582"/>
    </source>
</evidence>
<accession>A0ABV7YDL9</accession>
<keyword evidence="3 4" id="KW-0378">Hydrolase</keyword>
<dbReference type="SUPFAM" id="SSF55811">
    <property type="entry name" value="Nudix"/>
    <property type="match status" value="2"/>
</dbReference>
<evidence type="ECO:0000256" key="4">
    <source>
        <dbReference type="RuleBase" id="RU003476"/>
    </source>
</evidence>
<evidence type="ECO:0000256" key="3">
    <source>
        <dbReference type="ARBA" id="ARBA00022801"/>
    </source>
</evidence>
<dbReference type="Gene3D" id="3.90.79.10">
    <property type="entry name" value="Nucleoside Triphosphate Pyrophosphohydrolase"/>
    <property type="match status" value="2"/>
</dbReference>
<evidence type="ECO:0000313" key="6">
    <source>
        <dbReference type="EMBL" id="MFC3763172.1"/>
    </source>
</evidence>
<sequence>MGTEGVGVLDVVVMIVTDRQGRVVMQHRTDDAPTGAGLWSVPGGGVEPGELPADAAHRELLEETGLSCDDLARSHVYERPSSNGLHQLRVHVFVGTTDAKDDELVCGEGQAMVFLGLEEAWQRDLTRVARENLPQSGISREIAVALVTDRLGRVLMQHRTDDAPISPGLWTPPGGHLEPGEDALTAAHRELLEETGLRCPDLALADVRVLVGGDGQLVRYHLFEATTDARDEDVVCGEGQAMVFLTVDEAQRKSLTSIARAILAA</sequence>
<gene>
    <name evidence="6" type="ORF">ACFOUW_20185</name>
</gene>
<dbReference type="InterPro" id="IPR015797">
    <property type="entry name" value="NUDIX_hydrolase-like_dom_sf"/>
</dbReference>
<dbReference type="EMBL" id="JBHRZH010000017">
    <property type="protein sequence ID" value="MFC3763172.1"/>
    <property type="molecule type" value="Genomic_DNA"/>
</dbReference>
<dbReference type="PANTHER" id="PTHR43046">
    <property type="entry name" value="GDP-MANNOSE MANNOSYL HYDROLASE"/>
    <property type="match status" value="1"/>
</dbReference>
<dbReference type="InterPro" id="IPR020476">
    <property type="entry name" value="Nudix_hydrolase"/>
</dbReference>
<dbReference type="RefSeq" id="WP_205119750.1">
    <property type="nucleotide sequence ID" value="NZ_JAFBCM010000001.1"/>
</dbReference>
<dbReference type="Proteomes" id="UP001595699">
    <property type="component" value="Unassembled WGS sequence"/>
</dbReference>
<dbReference type="InterPro" id="IPR000086">
    <property type="entry name" value="NUDIX_hydrolase_dom"/>
</dbReference>
<dbReference type="InterPro" id="IPR020084">
    <property type="entry name" value="NUDIX_hydrolase_CS"/>
</dbReference>
<dbReference type="PRINTS" id="PR00502">
    <property type="entry name" value="NUDIXFAMILY"/>
</dbReference>
<feature type="domain" description="Nudix hydrolase" evidence="5">
    <location>
        <begin position="6"/>
        <end position="139"/>
    </location>
</feature>
<dbReference type="PROSITE" id="PS51462">
    <property type="entry name" value="NUDIX"/>
    <property type="match status" value="2"/>
</dbReference>
<evidence type="ECO:0000259" key="5">
    <source>
        <dbReference type="PROSITE" id="PS51462"/>
    </source>
</evidence>
<dbReference type="PROSITE" id="PS00893">
    <property type="entry name" value="NUDIX_BOX"/>
    <property type="match status" value="2"/>
</dbReference>
<evidence type="ECO:0000256" key="1">
    <source>
        <dbReference type="ARBA" id="ARBA00001946"/>
    </source>
</evidence>
<protein>
    <submittedName>
        <fullName evidence="6">NUDIX domain-containing protein</fullName>
    </submittedName>
</protein>
<proteinExistence type="inferred from homology"/>
<feature type="domain" description="Nudix hydrolase" evidence="5">
    <location>
        <begin position="137"/>
        <end position="265"/>
    </location>
</feature>
<keyword evidence="7" id="KW-1185">Reference proteome</keyword>
<dbReference type="Pfam" id="PF00293">
    <property type="entry name" value="NUDIX"/>
    <property type="match status" value="2"/>
</dbReference>
<comment type="similarity">
    <text evidence="2 4">Belongs to the Nudix hydrolase family.</text>
</comment>
<organism evidence="6 7">
    <name type="scientific">Tenggerimyces flavus</name>
    <dbReference type="NCBI Taxonomy" id="1708749"/>
    <lineage>
        <taxon>Bacteria</taxon>
        <taxon>Bacillati</taxon>
        <taxon>Actinomycetota</taxon>
        <taxon>Actinomycetes</taxon>
        <taxon>Propionibacteriales</taxon>
        <taxon>Nocardioidaceae</taxon>
        <taxon>Tenggerimyces</taxon>
    </lineage>
</organism>
<name>A0ABV7YDL9_9ACTN</name>
<evidence type="ECO:0000313" key="7">
    <source>
        <dbReference type="Proteomes" id="UP001595699"/>
    </source>
</evidence>
<reference evidence="7" key="1">
    <citation type="journal article" date="2019" name="Int. J. Syst. Evol. Microbiol.">
        <title>The Global Catalogue of Microorganisms (GCM) 10K type strain sequencing project: providing services to taxonomists for standard genome sequencing and annotation.</title>
        <authorList>
            <consortium name="The Broad Institute Genomics Platform"/>
            <consortium name="The Broad Institute Genome Sequencing Center for Infectious Disease"/>
            <person name="Wu L."/>
            <person name="Ma J."/>
        </authorList>
    </citation>
    <scope>NUCLEOTIDE SEQUENCE [LARGE SCALE GENOMIC DNA]</scope>
    <source>
        <strain evidence="7">CGMCC 4.7241</strain>
    </source>
</reference>
<dbReference type="PANTHER" id="PTHR43046:SF14">
    <property type="entry name" value="MUTT_NUDIX FAMILY PROTEIN"/>
    <property type="match status" value="1"/>
</dbReference>
<comment type="cofactor">
    <cofactor evidence="1">
        <name>Mg(2+)</name>
        <dbReference type="ChEBI" id="CHEBI:18420"/>
    </cofactor>
</comment>